<dbReference type="PANTHER" id="PTHR24305">
    <property type="entry name" value="CYTOCHROME P450"/>
    <property type="match status" value="1"/>
</dbReference>
<evidence type="ECO:0000256" key="3">
    <source>
        <dbReference type="ARBA" id="ARBA00023002"/>
    </source>
</evidence>
<dbReference type="PANTHER" id="PTHR24305:SF235">
    <property type="entry name" value="CYTOCHROME P450 MONOOXYGENASE APDB-RELATED"/>
    <property type="match status" value="1"/>
</dbReference>
<evidence type="ECO:0000256" key="4">
    <source>
        <dbReference type="ARBA" id="ARBA00023004"/>
    </source>
</evidence>
<dbReference type="Proteomes" id="UP001583193">
    <property type="component" value="Unassembled WGS sequence"/>
</dbReference>
<reference evidence="7 8" key="1">
    <citation type="journal article" date="2024" name="IMA Fungus">
        <title>IMA Genome - F19 : A genome assembly and annotation guide to empower mycologists, including annotated draft genome sequences of Ceratocystis pirilliformis, Diaporthe australafricana, Fusarium ophioides, Paecilomyces lecythidis, and Sporothrix stenoceras.</title>
        <authorList>
            <person name="Aylward J."/>
            <person name="Wilson A.M."/>
            <person name="Visagie C.M."/>
            <person name="Spraker J."/>
            <person name="Barnes I."/>
            <person name="Buitendag C."/>
            <person name="Ceriani C."/>
            <person name="Del Mar Angel L."/>
            <person name="du Plessis D."/>
            <person name="Fuchs T."/>
            <person name="Gasser K."/>
            <person name="Kramer D."/>
            <person name="Li W."/>
            <person name="Munsamy K."/>
            <person name="Piso A."/>
            <person name="Price J.L."/>
            <person name="Sonnekus B."/>
            <person name="Thomas C."/>
            <person name="van der Nest A."/>
            <person name="van Dijk A."/>
            <person name="van Heerden A."/>
            <person name="van Vuuren N."/>
            <person name="Yilmaz N."/>
            <person name="Duong T.A."/>
            <person name="van der Merwe N.A."/>
            <person name="Wingfield M.J."/>
            <person name="Wingfield B.D."/>
        </authorList>
    </citation>
    <scope>NUCLEOTIDE SEQUENCE [LARGE SCALE GENOMIC DNA]</scope>
    <source>
        <strain evidence="7 8">CMW 18167</strain>
    </source>
</reference>
<evidence type="ECO:0000256" key="1">
    <source>
        <dbReference type="ARBA" id="ARBA00001971"/>
    </source>
</evidence>
<comment type="cofactor">
    <cofactor evidence="1">
        <name>heme</name>
        <dbReference type="ChEBI" id="CHEBI:30413"/>
    </cofactor>
</comment>
<evidence type="ECO:0000313" key="8">
    <source>
        <dbReference type="Proteomes" id="UP001583193"/>
    </source>
</evidence>
<dbReference type="PRINTS" id="PR00385">
    <property type="entry name" value="P450"/>
</dbReference>
<feature type="transmembrane region" description="Helical" evidence="6">
    <location>
        <begin position="21"/>
        <end position="43"/>
    </location>
</feature>
<proteinExistence type="inferred from homology"/>
<dbReference type="Pfam" id="PF00067">
    <property type="entry name" value="p450"/>
    <property type="match status" value="1"/>
</dbReference>
<dbReference type="InterPro" id="IPR002401">
    <property type="entry name" value="Cyt_P450_E_grp-I"/>
</dbReference>
<dbReference type="Gene3D" id="1.10.630.10">
    <property type="entry name" value="Cytochrome P450"/>
    <property type="match status" value="1"/>
</dbReference>
<evidence type="ECO:0000256" key="5">
    <source>
        <dbReference type="RuleBase" id="RU000461"/>
    </source>
</evidence>
<dbReference type="InterPro" id="IPR001128">
    <property type="entry name" value="Cyt_P450"/>
</dbReference>
<dbReference type="SUPFAM" id="SSF48264">
    <property type="entry name" value="Cytochrome P450"/>
    <property type="match status" value="1"/>
</dbReference>
<keyword evidence="8" id="KW-1185">Reference proteome</keyword>
<keyword evidence="6" id="KW-0472">Membrane</keyword>
<dbReference type="InterPro" id="IPR050121">
    <property type="entry name" value="Cytochrome_P450_monoxygenase"/>
</dbReference>
<keyword evidence="4 5" id="KW-0408">Iron</keyword>
<dbReference type="InterPro" id="IPR036396">
    <property type="entry name" value="Cyt_P450_sf"/>
</dbReference>
<dbReference type="PROSITE" id="PS00086">
    <property type="entry name" value="CYTOCHROME_P450"/>
    <property type="match status" value="1"/>
</dbReference>
<name>A0ABR3YBD5_9EURO</name>
<comment type="similarity">
    <text evidence="5">Belongs to the cytochrome P450 family.</text>
</comment>
<evidence type="ECO:0008006" key="9">
    <source>
        <dbReference type="Google" id="ProtNLM"/>
    </source>
</evidence>
<keyword evidence="3 5" id="KW-0560">Oxidoreductase</keyword>
<dbReference type="EMBL" id="JAVDPF010000003">
    <property type="protein sequence ID" value="KAL1885172.1"/>
    <property type="molecule type" value="Genomic_DNA"/>
</dbReference>
<keyword evidence="5" id="KW-0349">Heme</keyword>
<sequence length="518" mass="58601">MATTTEPGILLKEIMTLFHHNYPIIAFGAISIYLIHVFLYAFFLSPVKHIPGPWWARVSKIPLLWATYQRRRSFYAAQLIDQYGPIVVIAPDQVHTNDDNAMKTIYNRSSKKTSFYESMGSWKGVKSTLGFVDYATAAPTRNNLIQCFQNRNLEKLVDGMAAHVFEFCHLLFASVKDGAGVDGVVVFRLLALDIVTDVLWGEKRTLISQASDSTPVFLRRFHAFSSWNALKSFIPGLDWVVKYFGSSRLRQLRKDCADMDITAREALSRWENNPEGRRDKDVLSMLQSMNEAEDPKKRIPSDHIPAYIVEMLAAGSSTTSHTAAFACHQLAKHPEVQRALHEELCATFPDLNLVDERKMLGLPLLDGVLRETMRMFPMIPGPLERYLGDWIEVSGFKVPPGIIASTAAFDQGRLEDVYPEPNDWKPERWFNATDRMKLNWIPFGHGSRSCPGSNLAITELKYILGTVFRYFQVVFPPGHETDSLELADVFAAGSRSGHVWLKFLPLEPGLEPPEYVKA</sequence>
<protein>
    <recommendedName>
        <fullName evidence="9">Cytochrome P450</fullName>
    </recommendedName>
</protein>
<keyword evidence="2 5" id="KW-0479">Metal-binding</keyword>
<dbReference type="InterPro" id="IPR017972">
    <property type="entry name" value="Cyt_P450_CS"/>
</dbReference>
<organism evidence="7 8">
    <name type="scientific">Paecilomyces lecythidis</name>
    <dbReference type="NCBI Taxonomy" id="3004212"/>
    <lineage>
        <taxon>Eukaryota</taxon>
        <taxon>Fungi</taxon>
        <taxon>Dikarya</taxon>
        <taxon>Ascomycota</taxon>
        <taxon>Pezizomycotina</taxon>
        <taxon>Eurotiomycetes</taxon>
        <taxon>Eurotiomycetidae</taxon>
        <taxon>Eurotiales</taxon>
        <taxon>Thermoascaceae</taxon>
        <taxon>Paecilomyces</taxon>
    </lineage>
</organism>
<evidence type="ECO:0000313" key="7">
    <source>
        <dbReference type="EMBL" id="KAL1885172.1"/>
    </source>
</evidence>
<comment type="caution">
    <text evidence="7">The sequence shown here is derived from an EMBL/GenBank/DDBJ whole genome shotgun (WGS) entry which is preliminary data.</text>
</comment>
<dbReference type="PRINTS" id="PR00463">
    <property type="entry name" value="EP450I"/>
</dbReference>
<gene>
    <name evidence="7" type="ORF">Plec18167_001829</name>
</gene>
<evidence type="ECO:0000256" key="2">
    <source>
        <dbReference type="ARBA" id="ARBA00022723"/>
    </source>
</evidence>
<accession>A0ABR3YBD5</accession>
<evidence type="ECO:0000256" key="6">
    <source>
        <dbReference type="SAM" id="Phobius"/>
    </source>
</evidence>
<keyword evidence="5" id="KW-0503">Monooxygenase</keyword>
<keyword evidence="6" id="KW-1133">Transmembrane helix</keyword>
<keyword evidence="6" id="KW-0812">Transmembrane</keyword>